<dbReference type="InterPro" id="IPR025662">
    <property type="entry name" value="Sigma_54_int_dom_ATP-bd_1"/>
</dbReference>
<name>A0A1M7A3X8_9FIRM</name>
<feature type="modified residue" description="4-aspartylphosphate" evidence="7">
    <location>
        <position position="58"/>
    </location>
</feature>
<keyword evidence="11" id="KW-1185">Reference proteome</keyword>
<evidence type="ECO:0000259" key="8">
    <source>
        <dbReference type="PROSITE" id="PS50045"/>
    </source>
</evidence>
<keyword evidence="5" id="KW-0804">Transcription</keyword>
<dbReference type="FunFam" id="3.40.50.300:FF:000006">
    <property type="entry name" value="DNA-binding transcriptional regulator NtrC"/>
    <property type="match status" value="1"/>
</dbReference>
<dbReference type="Pfam" id="PF25601">
    <property type="entry name" value="AAA_lid_14"/>
    <property type="match status" value="1"/>
</dbReference>
<accession>A0A1M7A3X8</accession>
<dbReference type="InterPro" id="IPR002078">
    <property type="entry name" value="Sigma_54_int"/>
</dbReference>
<dbReference type="PROSITE" id="PS50045">
    <property type="entry name" value="SIGMA54_INTERACT_4"/>
    <property type="match status" value="1"/>
</dbReference>
<keyword evidence="10" id="KW-0238">DNA-binding</keyword>
<dbReference type="PROSITE" id="PS00675">
    <property type="entry name" value="SIGMA54_INTERACT_1"/>
    <property type="match status" value="1"/>
</dbReference>
<dbReference type="SUPFAM" id="SSF46689">
    <property type="entry name" value="Homeodomain-like"/>
    <property type="match status" value="1"/>
</dbReference>
<evidence type="ECO:0000259" key="9">
    <source>
        <dbReference type="PROSITE" id="PS50110"/>
    </source>
</evidence>
<dbReference type="SUPFAM" id="SSF52172">
    <property type="entry name" value="CheY-like"/>
    <property type="match status" value="1"/>
</dbReference>
<proteinExistence type="predicted"/>
<dbReference type="AlphaFoldDB" id="A0A1M7A3X8"/>
<evidence type="ECO:0000256" key="5">
    <source>
        <dbReference type="ARBA" id="ARBA00023163"/>
    </source>
</evidence>
<dbReference type="GO" id="GO:0005524">
    <property type="term" value="F:ATP binding"/>
    <property type="evidence" value="ECO:0007669"/>
    <property type="project" value="UniProtKB-KW"/>
</dbReference>
<dbReference type="GO" id="GO:0000160">
    <property type="term" value="P:phosphorelay signal transduction system"/>
    <property type="evidence" value="ECO:0007669"/>
    <property type="project" value="InterPro"/>
</dbReference>
<feature type="domain" description="Sigma-54 factor interaction" evidence="8">
    <location>
        <begin position="144"/>
        <end position="372"/>
    </location>
</feature>
<evidence type="ECO:0000256" key="6">
    <source>
        <dbReference type="ARBA" id="ARBA00024867"/>
    </source>
</evidence>
<organism evidence="10 11">
    <name type="scientific">Anaerotignum lactatifermentans DSM 14214</name>
    <dbReference type="NCBI Taxonomy" id="1121323"/>
    <lineage>
        <taxon>Bacteria</taxon>
        <taxon>Bacillati</taxon>
        <taxon>Bacillota</taxon>
        <taxon>Clostridia</taxon>
        <taxon>Lachnospirales</taxon>
        <taxon>Anaerotignaceae</taxon>
        <taxon>Anaerotignum</taxon>
    </lineage>
</organism>
<reference evidence="10 11" key="1">
    <citation type="submission" date="2016-11" db="EMBL/GenBank/DDBJ databases">
        <authorList>
            <person name="Jaros S."/>
            <person name="Januszkiewicz K."/>
            <person name="Wedrychowicz H."/>
        </authorList>
    </citation>
    <scope>NUCLEOTIDE SEQUENCE [LARGE SCALE GENOMIC DNA]</scope>
    <source>
        <strain evidence="10 11">DSM 14214</strain>
    </source>
</reference>
<dbReference type="CDD" id="cd00009">
    <property type="entry name" value="AAA"/>
    <property type="match status" value="1"/>
</dbReference>
<keyword evidence="4" id="KW-0805">Transcription regulation</keyword>
<dbReference type="EMBL" id="FRAH01000100">
    <property type="protein sequence ID" value="SHL37452.1"/>
    <property type="molecule type" value="Genomic_DNA"/>
</dbReference>
<evidence type="ECO:0000256" key="3">
    <source>
        <dbReference type="ARBA" id="ARBA00022840"/>
    </source>
</evidence>
<gene>
    <name evidence="10" type="ORF">SAMN02745138_03327</name>
</gene>
<keyword evidence="3" id="KW-0067">ATP-binding</keyword>
<keyword evidence="2" id="KW-0547">Nucleotide-binding</keyword>
<comment type="function">
    <text evidence="6">May play the central regulatory role in sporulation. It may be an element of the effector pathway responsible for the activation of sporulation genes in response to nutritional stress. Spo0A may act in concert with spo0H (a sigma factor) to control the expression of some genes that are critical to the sporulation process.</text>
</comment>
<dbReference type="InterPro" id="IPR011006">
    <property type="entry name" value="CheY-like_superfamily"/>
</dbReference>
<dbReference type="Pfam" id="PF02954">
    <property type="entry name" value="HTH_8"/>
    <property type="match status" value="1"/>
</dbReference>
<dbReference type="PANTHER" id="PTHR32071:SF81">
    <property type="entry name" value="PROPIONATE CATABOLISM OPERON REGULATORY PROTEIN"/>
    <property type="match status" value="1"/>
</dbReference>
<dbReference type="InterPro" id="IPR001789">
    <property type="entry name" value="Sig_transdc_resp-reg_receiver"/>
</dbReference>
<dbReference type="Pfam" id="PF00158">
    <property type="entry name" value="Sigma54_activat"/>
    <property type="match status" value="1"/>
</dbReference>
<dbReference type="Gene3D" id="1.10.8.60">
    <property type="match status" value="1"/>
</dbReference>
<dbReference type="GO" id="GO:0043565">
    <property type="term" value="F:sequence-specific DNA binding"/>
    <property type="evidence" value="ECO:0007669"/>
    <property type="project" value="InterPro"/>
</dbReference>
<dbReference type="GO" id="GO:0006355">
    <property type="term" value="P:regulation of DNA-templated transcription"/>
    <property type="evidence" value="ECO:0007669"/>
    <property type="project" value="InterPro"/>
</dbReference>
<dbReference type="SMART" id="SM00448">
    <property type="entry name" value="REC"/>
    <property type="match status" value="1"/>
</dbReference>
<dbReference type="InterPro" id="IPR009057">
    <property type="entry name" value="Homeodomain-like_sf"/>
</dbReference>
<dbReference type="OrthoDB" id="9764280at2"/>
<dbReference type="InterPro" id="IPR002197">
    <property type="entry name" value="HTH_Fis"/>
</dbReference>
<dbReference type="Gene3D" id="1.10.10.60">
    <property type="entry name" value="Homeodomain-like"/>
    <property type="match status" value="1"/>
</dbReference>
<evidence type="ECO:0000313" key="11">
    <source>
        <dbReference type="Proteomes" id="UP000183975"/>
    </source>
</evidence>
<dbReference type="SUPFAM" id="SSF52540">
    <property type="entry name" value="P-loop containing nucleoside triphosphate hydrolases"/>
    <property type="match status" value="1"/>
</dbReference>
<dbReference type="PANTHER" id="PTHR32071">
    <property type="entry name" value="TRANSCRIPTIONAL REGULATORY PROTEIN"/>
    <property type="match status" value="1"/>
</dbReference>
<dbReference type="InterPro" id="IPR058031">
    <property type="entry name" value="AAA_lid_NorR"/>
</dbReference>
<dbReference type="RefSeq" id="WP_072853646.1">
    <property type="nucleotide sequence ID" value="NZ_FRAH01000100.1"/>
</dbReference>
<feature type="domain" description="Response regulatory" evidence="9">
    <location>
        <begin position="9"/>
        <end position="123"/>
    </location>
</feature>
<dbReference type="Proteomes" id="UP000183975">
    <property type="component" value="Unassembled WGS sequence"/>
</dbReference>
<evidence type="ECO:0000256" key="2">
    <source>
        <dbReference type="ARBA" id="ARBA00022741"/>
    </source>
</evidence>
<evidence type="ECO:0000256" key="1">
    <source>
        <dbReference type="ARBA" id="ARBA00018672"/>
    </source>
</evidence>
<protein>
    <recommendedName>
        <fullName evidence="1">Stage 0 sporulation protein A homolog</fullName>
    </recommendedName>
</protein>
<dbReference type="InterPro" id="IPR027417">
    <property type="entry name" value="P-loop_NTPase"/>
</dbReference>
<dbReference type="Gene3D" id="3.40.50.300">
    <property type="entry name" value="P-loop containing nucleotide triphosphate hydrolases"/>
    <property type="match status" value="1"/>
</dbReference>
<sequence length="471" mass="54015">MCEKQGRLRILVVDDEQKQRQILKILLNSEGYEVRTADSVETALERMAEKEPDIVITDLRMEGQDGIALLEQTKRKYPNCKVILLTGYGSIENAVEAMKKGAWFYFVKGKGPEELLAELRKLQNAYLSKQNGKRLQEENRNYMLDTKNEELRKIFRIVERAAKSSANILILGESGVGKEVFANYIHQLSRPDRKFLAVNCHALSDSLMESELFGHEKGAFTGAIGTYKGRFEAAEDGTLFLDEIGDIPRNVQSKLLRTLETRTIERVGSTQSIPVDFRLISATNVDLEQAMKDGDFRSDLYYRLCTITIVLPPLRERKEDLPELIRFFLKKYGAEQEKEMKEPDAEVGDALLAYNYKGNIRELKNVIERLVVLSEDGTVSLEDLPDQFFEKKMPVKESFGGSSLKEVRMQAEKELILEVLQMQQCKTKETAEHLGISERQLFNKLKEYEIDLKKLKMKQKEKSKPPVERVV</sequence>
<evidence type="ECO:0000256" key="7">
    <source>
        <dbReference type="PROSITE-ProRule" id="PRU00169"/>
    </source>
</evidence>
<dbReference type="SMART" id="SM00382">
    <property type="entry name" value="AAA"/>
    <property type="match status" value="1"/>
</dbReference>
<keyword evidence="7" id="KW-0597">Phosphoprotein</keyword>
<evidence type="ECO:0000256" key="4">
    <source>
        <dbReference type="ARBA" id="ARBA00023015"/>
    </source>
</evidence>
<dbReference type="Pfam" id="PF00072">
    <property type="entry name" value="Response_reg"/>
    <property type="match status" value="1"/>
</dbReference>
<dbReference type="InterPro" id="IPR003593">
    <property type="entry name" value="AAA+_ATPase"/>
</dbReference>
<dbReference type="Gene3D" id="3.40.50.2300">
    <property type="match status" value="1"/>
</dbReference>
<evidence type="ECO:0000313" key="10">
    <source>
        <dbReference type="EMBL" id="SHL37452.1"/>
    </source>
</evidence>
<dbReference type="PROSITE" id="PS50110">
    <property type="entry name" value="RESPONSE_REGULATORY"/>
    <property type="match status" value="1"/>
</dbReference>